<keyword evidence="10" id="KW-1185">Reference proteome</keyword>
<dbReference type="KEGG" id="mgl:MGL_3470"/>
<evidence type="ECO:0000256" key="2">
    <source>
        <dbReference type="ARBA" id="ARBA00022679"/>
    </source>
</evidence>
<dbReference type="InterPro" id="IPR017441">
    <property type="entry name" value="Protein_kinase_ATP_BS"/>
</dbReference>
<evidence type="ECO:0000256" key="1">
    <source>
        <dbReference type="ARBA" id="ARBA00022527"/>
    </source>
</evidence>
<dbReference type="InterPro" id="IPR008271">
    <property type="entry name" value="Ser/Thr_kinase_AS"/>
</dbReference>
<evidence type="ECO:0000256" key="5">
    <source>
        <dbReference type="ARBA" id="ARBA00022840"/>
    </source>
</evidence>
<dbReference type="FunCoup" id="A8Q9F2">
    <property type="interactions" value="271"/>
</dbReference>
<dbReference type="GeneID" id="5853742"/>
<dbReference type="InterPro" id="IPR051175">
    <property type="entry name" value="CLK_kinases"/>
</dbReference>
<keyword evidence="4" id="KW-0418">Kinase</keyword>
<evidence type="ECO:0000256" key="4">
    <source>
        <dbReference type="ARBA" id="ARBA00022777"/>
    </source>
</evidence>
<dbReference type="Gene3D" id="1.10.510.10">
    <property type="entry name" value="Transferase(Phosphotransferase) domain 1"/>
    <property type="match status" value="1"/>
</dbReference>
<reference evidence="9 10" key="1">
    <citation type="journal article" date="2007" name="Proc. Natl. Acad. Sci. U.S.A.">
        <title>Dandruff-associated Malassezia genomes reveal convergent and divergent virulence traits shared with plant and human fungal pathogens.</title>
        <authorList>
            <person name="Xu J."/>
            <person name="Saunders C.W."/>
            <person name="Hu P."/>
            <person name="Grant R.A."/>
            <person name="Boekhout T."/>
            <person name="Kuramae E.E."/>
            <person name="Kronstad J.W."/>
            <person name="Deangelis Y.M."/>
            <person name="Reeder N.L."/>
            <person name="Johnstone K.R."/>
            <person name="Leland M."/>
            <person name="Fieno A.M."/>
            <person name="Begley W.M."/>
            <person name="Sun Y."/>
            <person name="Lacey M.P."/>
            <person name="Chaudhary T."/>
            <person name="Keough T."/>
            <person name="Chu L."/>
            <person name="Sears R."/>
            <person name="Yuan B."/>
            <person name="Dawson T.L.Jr."/>
        </authorList>
    </citation>
    <scope>NUCLEOTIDE SEQUENCE [LARGE SCALE GENOMIC DNA]</scope>
    <source>
        <strain evidence="10">ATCC MYA-4612 / CBS 7966</strain>
    </source>
</reference>
<dbReference type="AlphaFoldDB" id="A8Q9F2"/>
<evidence type="ECO:0000313" key="9">
    <source>
        <dbReference type="EMBL" id="EDP42221.1"/>
    </source>
</evidence>
<feature type="region of interest" description="Disordered" evidence="7">
    <location>
        <begin position="1"/>
        <end position="20"/>
    </location>
</feature>
<dbReference type="Gene3D" id="3.30.200.20">
    <property type="entry name" value="Phosphorylase Kinase, domain 1"/>
    <property type="match status" value="1"/>
</dbReference>
<dbReference type="Proteomes" id="UP000008837">
    <property type="component" value="Unassembled WGS sequence"/>
</dbReference>
<dbReference type="OMA" id="RYVQSMK"/>
<evidence type="ECO:0000256" key="6">
    <source>
        <dbReference type="PROSITE-ProRule" id="PRU10141"/>
    </source>
</evidence>
<dbReference type="EMBL" id="AAYY01000013">
    <property type="protein sequence ID" value="EDP42221.1"/>
    <property type="molecule type" value="Genomic_DNA"/>
</dbReference>
<comment type="caution">
    <text evidence="9">The sequence shown here is derived from an EMBL/GenBank/DDBJ whole genome shotgun (WGS) entry which is preliminary data.</text>
</comment>
<dbReference type="SMART" id="SM00220">
    <property type="entry name" value="S_TKc"/>
    <property type="match status" value="1"/>
</dbReference>
<feature type="compositionally biased region" description="Polar residues" evidence="7">
    <location>
        <begin position="154"/>
        <end position="167"/>
    </location>
</feature>
<dbReference type="InParanoid" id="A8Q9F2"/>
<evidence type="ECO:0000259" key="8">
    <source>
        <dbReference type="PROSITE" id="PS50011"/>
    </source>
</evidence>
<evidence type="ECO:0000313" key="10">
    <source>
        <dbReference type="Proteomes" id="UP000008837"/>
    </source>
</evidence>
<proteinExistence type="predicted"/>
<accession>A8Q9F2</accession>
<feature type="domain" description="Protein kinase" evidence="8">
    <location>
        <begin position="297"/>
        <end position="621"/>
    </location>
</feature>
<dbReference type="PROSITE" id="PS00108">
    <property type="entry name" value="PROTEIN_KINASE_ST"/>
    <property type="match status" value="1"/>
</dbReference>
<dbReference type="Pfam" id="PF00069">
    <property type="entry name" value="Pkinase"/>
    <property type="match status" value="1"/>
</dbReference>
<keyword evidence="3 6" id="KW-0547">Nucleotide-binding</keyword>
<name>A8Q9F2_MALGO</name>
<dbReference type="PROSITE" id="PS00107">
    <property type="entry name" value="PROTEIN_KINASE_ATP"/>
    <property type="match status" value="1"/>
</dbReference>
<dbReference type="SUPFAM" id="SSF56112">
    <property type="entry name" value="Protein kinase-like (PK-like)"/>
    <property type="match status" value="1"/>
</dbReference>
<protein>
    <recommendedName>
        <fullName evidence="8">Protein kinase domain-containing protein</fullName>
    </recommendedName>
</protein>
<feature type="binding site" evidence="6">
    <location>
        <position position="326"/>
    </location>
    <ligand>
        <name>ATP</name>
        <dbReference type="ChEBI" id="CHEBI:30616"/>
    </ligand>
</feature>
<dbReference type="RefSeq" id="XP_001729435.1">
    <property type="nucleotide sequence ID" value="XM_001729383.1"/>
</dbReference>
<gene>
    <name evidence="9" type="ORF">MGL_3470</name>
</gene>
<feature type="compositionally biased region" description="Low complexity" evidence="7">
    <location>
        <begin position="73"/>
        <end position="95"/>
    </location>
</feature>
<dbReference type="InterPro" id="IPR000719">
    <property type="entry name" value="Prot_kinase_dom"/>
</dbReference>
<organism evidence="9 10">
    <name type="scientific">Malassezia globosa (strain ATCC MYA-4612 / CBS 7966)</name>
    <name type="common">Dandruff-associated fungus</name>
    <dbReference type="NCBI Taxonomy" id="425265"/>
    <lineage>
        <taxon>Eukaryota</taxon>
        <taxon>Fungi</taxon>
        <taxon>Dikarya</taxon>
        <taxon>Basidiomycota</taxon>
        <taxon>Ustilaginomycotina</taxon>
        <taxon>Malasseziomycetes</taxon>
        <taxon>Malasseziales</taxon>
        <taxon>Malasseziaceae</taxon>
        <taxon>Malassezia</taxon>
    </lineage>
</organism>
<dbReference type="OrthoDB" id="283111at2759"/>
<dbReference type="PANTHER" id="PTHR45646:SF11">
    <property type="entry name" value="SERINE_THREONINE-PROTEIN KINASE DOA"/>
    <property type="match status" value="1"/>
</dbReference>
<keyword evidence="5 6" id="KW-0067">ATP-binding</keyword>
<dbReference type="GO" id="GO:0005634">
    <property type="term" value="C:nucleus"/>
    <property type="evidence" value="ECO:0007669"/>
    <property type="project" value="TreeGrafter"/>
</dbReference>
<dbReference type="PANTHER" id="PTHR45646">
    <property type="entry name" value="SERINE/THREONINE-PROTEIN KINASE DOA-RELATED"/>
    <property type="match status" value="1"/>
</dbReference>
<dbReference type="GO" id="GO:0043484">
    <property type="term" value="P:regulation of RNA splicing"/>
    <property type="evidence" value="ECO:0007669"/>
    <property type="project" value="TreeGrafter"/>
</dbReference>
<dbReference type="GO" id="GO:0004674">
    <property type="term" value="F:protein serine/threonine kinase activity"/>
    <property type="evidence" value="ECO:0007669"/>
    <property type="project" value="UniProtKB-KW"/>
</dbReference>
<dbReference type="VEuPathDB" id="FungiDB:MGL_3470"/>
<sequence length="630" mass="70905">MATVVPRLKKRRLSPHTATSQIGMDLPPFMNMPAASIAAPAHTYLAAPSDVHTNLFTYPTTWNPVSPHALDPTSSSSMVMTPTAATSTTATSSAPLMRPPSSRACVHEMINGREQQVFLVSDDDDDDDDKNHGGDGHENEDENDYDAPPASPLSRPTFSNANTSSSAYLHGGKRKSLAPWQLNEIPSKRRRPNEYVDSVFAPSTVEPPPPATSTLTSACVPAPPRPQQTTTAAPNLSHVSTLAKFPAPAPSLPYQLDAWHSSYGAPPSLPRTEPPIALDDRDGHIIVREGEFITPRYQIQKLLGQGTFGKVVQCYDRKLHKLVAIKVIRAVQKYRDASQIEIRVLRCLRQNDPANEHQCVQLLETFDFRNHVCIVSDLLDRSVFDFLKDNKFQPFPCRDIWLFAKQLLNSVAFLHRLSLIHTDLKPENVLLVDASFDLVATSRRSNARKKRVLRNAEIRLIDFGSATFSNEYHSGVVSTRHYRAPEIILGMGWSFPCDVWSIGCILVEFFTGEALFQTHDNLEHLAMMEMVLGKLPDDYRRKAETYKPEYFYHGHLDYPRPETTKQSRRYVQSMKPLQDIISGPPSYAKHQREFVSLLRRLLEFDPAKRITVEDALKHPYFQLDPNEVPP</sequence>
<evidence type="ECO:0000256" key="7">
    <source>
        <dbReference type="SAM" id="MobiDB-lite"/>
    </source>
</evidence>
<dbReference type="InterPro" id="IPR011009">
    <property type="entry name" value="Kinase-like_dom_sf"/>
</dbReference>
<evidence type="ECO:0000256" key="3">
    <source>
        <dbReference type="ARBA" id="ARBA00022741"/>
    </source>
</evidence>
<dbReference type="PROSITE" id="PS50011">
    <property type="entry name" value="PROTEIN_KINASE_DOM"/>
    <property type="match status" value="1"/>
</dbReference>
<keyword evidence="1" id="KW-0723">Serine/threonine-protein kinase</keyword>
<keyword evidence="2" id="KW-0808">Transferase</keyword>
<feature type="region of interest" description="Disordered" evidence="7">
    <location>
        <begin position="121"/>
        <end position="173"/>
    </location>
</feature>
<dbReference type="GO" id="GO:0005524">
    <property type="term" value="F:ATP binding"/>
    <property type="evidence" value="ECO:0007669"/>
    <property type="project" value="UniProtKB-UniRule"/>
</dbReference>
<dbReference type="STRING" id="425265.A8Q9F2"/>
<feature type="region of interest" description="Disordered" evidence="7">
    <location>
        <begin position="73"/>
        <end position="100"/>
    </location>
</feature>
<dbReference type="CDD" id="cd14134">
    <property type="entry name" value="PKc_CLK"/>
    <property type="match status" value="1"/>
</dbReference>